<keyword evidence="3" id="KW-1185">Reference proteome</keyword>
<organism evidence="2 3">
    <name type="scientific">Streptomyces millisiae</name>
    <dbReference type="NCBI Taxonomy" id="3075542"/>
    <lineage>
        <taxon>Bacteria</taxon>
        <taxon>Bacillati</taxon>
        <taxon>Actinomycetota</taxon>
        <taxon>Actinomycetes</taxon>
        <taxon>Kitasatosporales</taxon>
        <taxon>Streptomycetaceae</taxon>
        <taxon>Streptomyces</taxon>
    </lineage>
</organism>
<evidence type="ECO:0000313" key="3">
    <source>
        <dbReference type="Proteomes" id="UP001183420"/>
    </source>
</evidence>
<evidence type="ECO:0000313" key="2">
    <source>
        <dbReference type="EMBL" id="MDT0323189.1"/>
    </source>
</evidence>
<proteinExistence type="predicted"/>
<sequence>MPISSPAPLSRRRFHRAGGGLLAGATLAGPVALLSASRAEAAVPDSPRFRFEGAGGNPIWRRSLHANWVMQSFAYDNERQHVYFVQHNSTNTDPARVGDLWVTRTDTSGNQLGSMALHGFGHGVQIGVEPYQGEVYLWTEWRTSPSGFGTRIGRFRFVNGATLAADDPSIQDRTPAIGDVMIAPQPAVDPWTNRLLVRYKVAEDMPRLAVFSLDDARAGRLGREHRLAERALPSRGAWGASNPFQGFAGCGRYAYLLEGAVGGDACLTAVDINATGQSTVVDRFVTDAGQSLAGREPQGMAVWIASGAPRLAFGFHSNTAGVRQATVFHKSEFV</sequence>
<name>A0ABU2M040_9ACTN</name>
<protein>
    <recommendedName>
        <fullName evidence="1">P68 RBP/TagC-like beta-propeller domain-containing protein</fullName>
    </recommendedName>
</protein>
<accession>A0ABU2M040</accession>
<dbReference type="Proteomes" id="UP001183420">
    <property type="component" value="Unassembled WGS sequence"/>
</dbReference>
<dbReference type="Pfam" id="PF21311">
    <property type="entry name" value="Phage_RBD_prop"/>
    <property type="match status" value="1"/>
</dbReference>
<dbReference type="InterPro" id="IPR048799">
    <property type="entry name" value="P68_RBP_TagC-like_beta-prop"/>
</dbReference>
<gene>
    <name evidence="2" type="ORF">RNC47_33275</name>
</gene>
<evidence type="ECO:0000259" key="1">
    <source>
        <dbReference type="Pfam" id="PF21311"/>
    </source>
</evidence>
<dbReference type="EMBL" id="JAVREM010000091">
    <property type="protein sequence ID" value="MDT0323189.1"/>
    <property type="molecule type" value="Genomic_DNA"/>
</dbReference>
<comment type="caution">
    <text evidence="2">The sequence shown here is derived from an EMBL/GenBank/DDBJ whole genome shotgun (WGS) entry which is preliminary data.</text>
</comment>
<dbReference type="RefSeq" id="WP_311604273.1">
    <property type="nucleotide sequence ID" value="NZ_JAVREM010000091.1"/>
</dbReference>
<reference evidence="3" key="1">
    <citation type="submission" date="2023-07" db="EMBL/GenBank/DDBJ databases">
        <title>30 novel species of actinomycetes from the DSMZ collection.</title>
        <authorList>
            <person name="Nouioui I."/>
        </authorList>
    </citation>
    <scope>NUCLEOTIDE SEQUENCE [LARGE SCALE GENOMIC DNA]</scope>
    <source>
        <strain evidence="3">DSM 44918</strain>
    </source>
</reference>
<dbReference type="PROSITE" id="PS51318">
    <property type="entry name" value="TAT"/>
    <property type="match status" value="1"/>
</dbReference>
<feature type="domain" description="P68 RBP/TagC-like beta-propeller" evidence="1">
    <location>
        <begin position="69"/>
        <end position="263"/>
    </location>
</feature>
<dbReference type="InterPro" id="IPR006311">
    <property type="entry name" value="TAT_signal"/>
</dbReference>